<organism evidence="2 3">
    <name type="scientific">Euplotes crassus</name>
    <dbReference type="NCBI Taxonomy" id="5936"/>
    <lineage>
        <taxon>Eukaryota</taxon>
        <taxon>Sar</taxon>
        <taxon>Alveolata</taxon>
        <taxon>Ciliophora</taxon>
        <taxon>Intramacronucleata</taxon>
        <taxon>Spirotrichea</taxon>
        <taxon>Hypotrichia</taxon>
        <taxon>Euplotida</taxon>
        <taxon>Euplotidae</taxon>
        <taxon>Moneuplotes</taxon>
    </lineage>
</organism>
<evidence type="ECO:0000313" key="3">
    <source>
        <dbReference type="Proteomes" id="UP001295684"/>
    </source>
</evidence>
<evidence type="ECO:0000256" key="1">
    <source>
        <dbReference type="SAM" id="MobiDB-lite"/>
    </source>
</evidence>
<gene>
    <name evidence="2" type="ORF">ECRASSUSDP1_LOCUS28569</name>
</gene>
<sequence length="406" mass="46276">MTEVESDSVSEHVQDDYYKAYLEELEPSSKQYNFAVQRLTRETKRNTRVENINLDFEDFQDSDGLCPNEISFSSSCSETLSDKTSKPQSPSPQKKLKKKVLKKSKRLPSNFTSKFIQNISTMSSKLLKSKVQKHKKQKKLLDYQQKFWLNESAKISSKKRATSRKSSKKSNVNKSIGMSFKMPRRETRRCTIDLQSRLRVEVRGAKDVTKNGNLSQTPLSHTSKFKSRKSYEIGQINLIKTLKPHKPRKNPKLHKYSKTLGQKSRLAYPKMPKKKLSSTRSFNTAKFIQASFKLGSKPSSKARITSPSSEKAISRIGYPNLKGFKKSKNSTSCKNSKQEGVEKVTQASDYTIKSQGLSQKDQNISNFTNACSDLDGPFNSYMAVTRKALRNLNKNRGLYQMSPLLL</sequence>
<feature type="compositionally biased region" description="Basic residues" evidence="1">
    <location>
        <begin position="94"/>
        <end position="104"/>
    </location>
</feature>
<feature type="region of interest" description="Disordered" evidence="1">
    <location>
        <begin position="154"/>
        <end position="175"/>
    </location>
</feature>
<feature type="compositionally biased region" description="Basic residues" evidence="1">
    <location>
        <begin position="156"/>
        <end position="168"/>
    </location>
</feature>
<reference evidence="2" key="1">
    <citation type="submission" date="2023-07" db="EMBL/GenBank/DDBJ databases">
        <authorList>
            <consortium name="AG Swart"/>
            <person name="Singh M."/>
            <person name="Singh A."/>
            <person name="Seah K."/>
            <person name="Emmerich C."/>
        </authorList>
    </citation>
    <scope>NUCLEOTIDE SEQUENCE</scope>
    <source>
        <strain evidence="2">DP1</strain>
    </source>
</reference>
<protein>
    <submittedName>
        <fullName evidence="2">Uncharacterized protein</fullName>
    </submittedName>
</protein>
<accession>A0AAD1Y9D0</accession>
<keyword evidence="3" id="KW-1185">Reference proteome</keyword>
<dbReference type="EMBL" id="CAMPGE010029471">
    <property type="protein sequence ID" value="CAI2386943.1"/>
    <property type="molecule type" value="Genomic_DNA"/>
</dbReference>
<dbReference type="AlphaFoldDB" id="A0AAD1Y9D0"/>
<dbReference type="Proteomes" id="UP001295684">
    <property type="component" value="Unassembled WGS sequence"/>
</dbReference>
<evidence type="ECO:0000313" key="2">
    <source>
        <dbReference type="EMBL" id="CAI2386943.1"/>
    </source>
</evidence>
<feature type="region of interest" description="Disordered" evidence="1">
    <location>
        <begin position="77"/>
        <end position="104"/>
    </location>
</feature>
<proteinExistence type="predicted"/>
<comment type="caution">
    <text evidence="2">The sequence shown here is derived from an EMBL/GenBank/DDBJ whole genome shotgun (WGS) entry which is preliminary data.</text>
</comment>
<name>A0AAD1Y9D0_EUPCR</name>